<sequence length="41" mass="4794">MLKKYLKELIIILFLIVISNNAYALTVIERMVGSKYAYEDI</sequence>
<feature type="non-terminal residue" evidence="1">
    <location>
        <position position="41"/>
    </location>
</feature>
<reference evidence="1" key="1">
    <citation type="submission" date="2018-05" db="EMBL/GenBank/DDBJ databases">
        <authorList>
            <person name="Lanie J.A."/>
            <person name="Ng W.-L."/>
            <person name="Kazmierczak K.M."/>
            <person name="Andrzejewski T.M."/>
            <person name="Davidsen T.M."/>
            <person name="Wayne K.J."/>
            <person name="Tettelin H."/>
            <person name="Glass J.I."/>
            <person name="Rusch D."/>
            <person name="Podicherti R."/>
            <person name="Tsui H.-C.T."/>
            <person name="Winkler M.E."/>
        </authorList>
    </citation>
    <scope>NUCLEOTIDE SEQUENCE</scope>
</reference>
<dbReference type="AlphaFoldDB" id="A0A382KH97"/>
<protein>
    <submittedName>
        <fullName evidence="1">Uncharacterized protein</fullName>
    </submittedName>
</protein>
<dbReference type="EMBL" id="UINC01079887">
    <property type="protein sequence ID" value="SVC22327.1"/>
    <property type="molecule type" value="Genomic_DNA"/>
</dbReference>
<proteinExistence type="predicted"/>
<name>A0A382KH97_9ZZZZ</name>
<evidence type="ECO:0000313" key="1">
    <source>
        <dbReference type="EMBL" id="SVC22327.1"/>
    </source>
</evidence>
<accession>A0A382KH97</accession>
<gene>
    <name evidence="1" type="ORF">METZ01_LOCUS275181</name>
</gene>
<organism evidence="1">
    <name type="scientific">marine metagenome</name>
    <dbReference type="NCBI Taxonomy" id="408172"/>
    <lineage>
        <taxon>unclassified sequences</taxon>
        <taxon>metagenomes</taxon>
        <taxon>ecological metagenomes</taxon>
    </lineage>
</organism>